<organism evidence="2">
    <name type="scientific">Anguilla anguilla</name>
    <name type="common">European freshwater eel</name>
    <name type="synonym">Muraena anguilla</name>
    <dbReference type="NCBI Taxonomy" id="7936"/>
    <lineage>
        <taxon>Eukaryota</taxon>
        <taxon>Metazoa</taxon>
        <taxon>Chordata</taxon>
        <taxon>Craniata</taxon>
        <taxon>Vertebrata</taxon>
        <taxon>Euteleostomi</taxon>
        <taxon>Actinopterygii</taxon>
        <taxon>Neopterygii</taxon>
        <taxon>Teleostei</taxon>
        <taxon>Anguilliformes</taxon>
        <taxon>Anguillidae</taxon>
        <taxon>Anguilla</taxon>
    </lineage>
</organism>
<feature type="region of interest" description="Disordered" evidence="1">
    <location>
        <begin position="1"/>
        <end position="21"/>
    </location>
</feature>
<sequence length="86" mass="10004">MSLSIKPRRRESPKNNARDCHAARIQANPKRLHGNIGFEPAAACSYTAFLKRIYYFSARHLSPSIMIKQIHYKCSKGKKKSWERKK</sequence>
<name>A0A0E9RIA5_ANGAN</name>
<dbReference type="EMBL" id="GBXM01080509">
    <property type="protein sequence ID" value="JAH28068.1"/>
    <property type="molecule type" value="Transcribed_RNA"/>
</dbReference>
<reference evidence="2" key="2">
    <citation type="journal article" date="2015" name="Fish Shellfish Immunol.">
        <title>Early steps in the European eel (Anguilla anguilla)-Vibrio vulnificus interaction in the gills: Role of the RtxA13 toxin.</title>
        <authorList>
            <person name="Callol A."/>
            <person name="Pajuelo D."/>
            <person name="Ebbesson L."/>
            <person name="Teles M."/>
            <person name="MacKenzie S."/>
            <person name="Amaro C."/>
        </authorList>
    </citation>
    <scope>NUCLEOTIDE SEQUENCE</scope>
</reference>
<feature type="compositionally biased region" description="Basic and acidic residues" evidence="1">
    <location>
        <begin position="10"/>
        <end position="21"/>
    </location>
</feature>
<protein>
    <submittedName>
        <fullName evidence="2">Uncharacterized protein</fullName>
    </submittedName>
</protein>
<dbReference type="AlphaFoldDB" id="A0A0E9RIA5"/>
<proteinExistence type="predicted"/>
<reference evidence="2" key="1">
    <citation type="submission" date="2014-11" db="EMBL/GenBank/DDBJ databases">
        <authorList>
            <person name="Amaro Gonzalez C."/>
        </authorList>
    </citation>
    <scope>NUCLEOTIDE SEQUENCE</scope>
</reference>
<evidence type="ECO:0000256" key="1">
    <source>
        <dbReference type="SAM" id="MobiDB-lite"/>
    </source>
</evidence>
<accession>A0A0E9RIA5</accession>
<evidence type="ECO:0000313" key="2">
    <source>
        <dbReference type="EMBL" id="JAH28068.1"/>
    </source>
</evidence>